<dbReference type="Pfam" id="PF00528">
    <property type="entry name" value="BPD_transp_1"/>
    <property type="match status" value="1"/>
</dbReference>
<evidence type="ECO:0000256" key="3">
    <source>
        <dbReference type="ARBA" id="ARBA00022448"/>
    </source>
</evidence>
<dbReference type="GO" id="GO:0043190">
    <property type="term" value="C:ATP-binding cassette (ABC) transporter complex"/>
    <property type="evidence" value="ECO:0007669"/>
    <property type="project" value="InterPro"/>
</dbReference>
<dbReference type="InterPro" id="IPR035906">
    <property type="entry name" value="MetI-like_sf"/>
</dbReference>
<keyword evidence="7 9" id="KW-1133">Transmembrane helix</keyword>
<name>A0A0R2ZNH3_9PSED</name>
<dbReference type="CDD" id="cd06261">
    <property type="entry name" value="TM_PBP2"/>
    <property type="match status" value="1"/>
</dbReference>
<evidence type="ECO:0000256" key="7">
    <source>
        <dbReference type="ARBA" id="ARBA00022989"/>
    </source>
</evidence>
<dbReference type="Proteomes" id="UP000183126">
    <property type="component" value="Chromosome I"/>
</dbReference>
<dbReference type="InterPro" id="IPR010065">
    <property type="entry name" value="AA_ABC_transptr_permease_3TM"/>
</dbReference>
<feature type="transmembrane region" description="Helical" evidence="9">
    <location>
        <begin position="181"/>
        <end position="203"/>
    </location>
</feature>
<evidence type="ECO:0000256" key="5">
    <source>
        <dbReference type="ARBA" id="ARBA00022692"/>
    </source>
</evidence>
<dbReference type="SUPFAM" id="SSF161098">
    <property type="entry name" value="MetI-like"/>
    <property type="match status" value="1"/>
</dbReference>
<dbReference type="Proteomes" id="UP000052019">
    <property type="component" value="Unassembled WGS sequence"/>
</dbReference>
<dbReference type="PANTHER" id="PTHR30614">
    <property type="entry name" value="MEMBRANE COMPONENT OF AMINO ACID ABC TRANSPORTER"/>
    <property type="match status" value="1"/>
</dbReference>
<dbReference type="Gene3D" id="1.10.3720.10">
    <property type="entry name" value="MetI-like"/>
    <property type="match status" value="1"/>
</dbReference>
<protein>
    <submittedName>
        <fullName evidence="12">Amino acid ABC transporter membrane protein 1, PAAT family</fullName>
    </submittedName>
    <submittedName>
        <fullName evidence="11">Amino acid ABC transporter permease</fullName>
    </submittedName>
</protein>
<keyword evidence="14" id="KW-1185">Reference proteome</keyword>
<dbReference type="AlphaFoldDB" id="A0A0R2ZNH3"/>
<dbReference type="EMBL" id="JYLK01000007">
    <property type="protein sequence ID" value="KRP60019.1"/>
    <property type="molecule type" value="Genomic_DNA"/>
</dbReference>
<evidence type="ECO:0000256" key="9">
    <source>
        <dbReference type="RuleBase" id="RU363032"/>
    </source>
</evidence>
<feature type="transmembrane region" description="Helical" evidence="9">
    <location>
        <begin position="75"/>
        <end position="94"/>
    </location>
</feature>
<dbReference type="EMBL" id="LT629760">
    <property type="protein sequence ID" value="SDS64740.1"/>
    <property type="molecule type" value="Genomic_DNA"/>
</dbReference>
<dbReference type="PATRIC" id="fig|200450.4.peg.4563"/>
<keyword evidence="6" id="KW-0029">Amino-acid transport</keyword>
<sequence length="213" mass="22916">MFDVFKAMLDGVPWTIAVTLLSFTIGCLLGFPICWLRMSPFRVISFATASLVLIIRSIPPIVWLFFVFFGAGGGLLNLSPIAAAVTGLGIITAAQMSEVYRGALSAVPVGQYEAAHVLNLNARQRFVDIILPQMLRIVVPSAATYAISLLKDSAVASTIGVTDISAVAYQVTQQTFKGIEVYTTAALLYLLLSVPVALFSRWLGATLNTRISK</sequence>
<evidence type="ECO:0000313" key="14">
    <source>
        <dbReference type="Proteomes" id="UP000183126"/>
    </source>
</evidence>
<comment type="similarity">
    <text evidence="2">Belongs to the binding-protein-dependent transport system permease family. HisMQ subfamily.</text>
</comment>
<dbReference type="NCBIfam" id="TIGR01726">
    <property type="entry name" value="HEQRo_perm_3TM"/>
    <property type="match status" value="1"/>
</dbReference>
<feature type="domain" description="ABC transmembrane type-1" evidence="10">
    <location>
        <begin position="12"/>
        <end position="200"/>
    </location>
</feature>
<organism evidence="11 13">
    <name type="scientific">Pseudomonas trivialis</name>
    <dbReference type="NCBI Taxonomy" id="200450"/>
    <lineage>
        <taxon>Bacteria</taxon>
        <taxon>Pseudomonadati</taxon>
        <taxon>Pseudomonadota</taxon>
        <taxon>Gammaproteobacteria</taxon>
        <taxon>Pseudomonadales</taxon>
        <taxon>Pseudomonadaceae</taxon>
        <taxon>Pseudomonas</taxon>
    </lineage>
</organism>
<evidence type="ECO:0000256" key="2">
    <source>
        <dbReference type="ARBA" id="ARBA00010072"/>
    </source>
</evidence>
<evidence type="ECO:0000313" key="12">
    <source>
        <dbReference type="EMBL" id="SDS64740.1"/>
    </source>
</evidence>
<dbReference type="PROSITE" id="PS50928">
    <property type="entry name" value="ABC_TM1"/>
    <property type="match status" value="1"/>
</dbReference>
<keyword evidence="4" id="KW-1003">Cell membrane</keyword>
<dbReference type="PROSITE" id="PS51257">
    <property type="entry name" value="PROKAR_LIPOPROTEIN"/>
    <property type="match status" value="1"/>
</dbReference>
<evidence type="ECO:0000259" key="10">
    <source>
        <dbReference type="PROSITE" id="PS50928"/>
    </source>
</evidence>
<proteinExistence type="inferred from homology"/>
<evidence type="ECO:0000256" key="8">
    <source>
        <dbReference type="ARBA" id="ARBA00023136"/>
    </source>
</evidence>
<dbReference type="GO" id="GO:0022857">
    <property type="term" value="F:transmembrane transporter activity"/>
    <property type="evidence" value="ECO:0007669"/>
    <property type="project" value="InterPro"/>
</dbReference>
<keyword evidence="5 9" id="KW-0812">Transmembrane</keyword>
<gene>
    <name evidence="12" type="ORF">SAMN04490205_3156</name>
    <name evidence="11" type="ORF">TU79_12640</name>
</gene>
<keyword evidence="3 9" id="KW-0813">Transport</keyword>
<reference evidence="11 13" key="1">
    <citation type="submission" date="2015-02" db="EMBL/GenBank/DDBJ databases">
        <title>Two Pseudomonas sp. nov. isolated from raw milk.</title>
        <authorList>
            <person name="Wenning M."/>
            <person name="von Neubeck M."/>
            <person name="Huptas C."/>
            <person name="Scherer S."/>
        </authorList>
    </citation>
    <scope>NUCLEOTIDE SEQUENCE [LARGE SCALE GENOMIC DNA]</scope>
    <source>
        <strain evidence="11 13">DSM 14937</strain>
    </source>
</reference>
<accession>A0A0R2ZNH3</accession>
<dbReference type="RefSeq" id="WP_057008283.1">
    <property type="nucleotide sequence ID" value="NZ_JYLK01000007.1"/>
</dbReference>
<dbReference type="InterPro" id="IPR043429">
    <property type="entry name" value="ArtM/GltK/GlnP/TcyL/YhdX-like"/>
</dbReference>
<feature type="transmembrane region" description="Helical" evidence="9">
    <location>
        <begin position="43"/>
        <end position="69"/>
    </location>
</feature>
<reference evidence="12 14" key="2">
    <citation type="submission" date="2016-10" db="EMBL/GenBank/DDBJ databases">
        <authorList>
            <person name="Varghese N."/>
            <person name="Submissions S."/>
        </authorList>
    </citation>
    <scope>NUCLEOTIDE SEQUENCE [LARGE SCALE GENOMIC DNA]</scope>
    <source>
        <strain evidence="12 14">BS3111</strain>
    </source>
</reference>
<dbReference type="InterPro" id="IPR000515">
    <property type="entry name" value="MetI-like"/>
</dbReference>
<comment type="subcellular location">
    <subcellularLocation>
        <location evidence="1">Cell inner membrane</location>
        <topology evidence="1">Multi-pass membrane protein</topology>
    </subcellularLocation>
    <subcellularLocation>
        <location evidence="9">Cell membrane</location>
        <topology evidence="9">Multi-pass membrane protein</topology>
    </subcellularLocation>
</comment>
<evidence type="ECO:0000256" key="1">
    <source>
        <dbReference type="ARBA" id="ARBA00004429"/>
    </source>
</evidence>
<evidence type="ECO:0000313" key="13">
    <source>
        <dbReference type="Proteomes" id="UP000052019"/>
    </source>
</evidence>
<dbReference type="PANTHER" id="PTHR30614:SF0">
    <property type="entry name" value="L-CYSTINE TRANSPORT SYSTEM PERMEASE PROTEIN TCYL"/>
    <property type="match status" value="1"/>
</dbReference>
<evidence type="ECO:0000256" key="4">
    <source>
        <dbReference type="ARBA" id="ARBA00022475"/>
    </source>
</evidence>
<dbReference type="OrthoDB" id="9814550at2"/>
<dbReference type="GO" id="GO:0006865">
    <property type="term" value="P:amino acid transport"/>
    <property type="evidence" value="ECO:0007669"/>
    <property type="project" value="UniProtKB-KW"/>
</dbReference>
<evidence type="ECO:0000313" key="11">
    <source>
        <dbReference type="EMBL" id="KRP60019.1"/>
    </source>
</evidence>
<evidence type="ECO:0000256" key="6">
    <source>
        <dbReference type="ARBA" id="ARBA00022970"/>
    </source>
</evidence>
<keyword evidence="8 9" id="KW-0472">Membrane</keyword>
<feature type="transmembrane region" description="Helical" evidence="9">
    <location>
        <begin position="12"/>
        <end position="36"/>
    </location>
</feature>